<dbReference type="PANTHER" id="PTHR12801">
    <property type="entry name" value="RNA EXONUCLEASE REXO1 / RECO3 FAMILY MEMBER-RELATED"/>
    <property type="match status" value="1"/>
</dbReference>
<feature type="domain" description="Exonuclease" evidence="8">
    <location>
        <begin position="229"/>
        <end position="389"/>
    </location>
</feature>
<evidence type="ECO:0000313" key="11">
    <source>
        <dbReference type="Proteomes" id="UP000014760"/>
    </source>
</evidence>
<dbReference type="InterPro" id="IPR036397">
    <property type="entry name" value="RNaseH_sf"/>
</dbReference>
<dbReference type="InterPro" id="IPR012337">
    <property type="entry name" value="RNaseH-like_sf"/>
</dbReference>
<evidence type="ECO:0000256" key="6">
    <source>
        <dbReference type="ARBA" id="ARBA00023242"/>
    </source>
</evidence>
<evidence type="ECO:0000259" key="8">
    <source>
        <dbReference type="SMART" id="SM00479"/>
    </source>
</evidence>
<dbReference type="SUPFAM" id="SSF53098">
    <property type="entry name" value="Ribonuclease H-like"/>
    <property type="match status" value="1"/>
</dbReference>
<dbReference type="Pfam" id="PF00929">
    <property type="entry name" value="RNase_T"/>
    <property type="match status" value="1"/>
</dbReference>
<dbReference type="STRING" id="283909.R7UFL8"/>
<dbReference type="GO" id="GO:0003676">
    <property type="term" value="F:nucleic acid binding"/>
    <property type="evidence" value="ECO:0007669"/>
    <property type="project" value="InterPro"/>
</dbReference>
<evidence type="ECO:0000256" key="1">
    <source>
        <dbReference type="ARBA" id="ARBA00004123"/>
    </source>
</evidence>
<evidence type="ECO:0000256" key="4">
    <source>
        <dbReference type="ARBA" id="ARBA00022801"/>
    </source>
</evidence>
<feature type="compositionally biased region" description="Basic and acidic residues" evidence="7">
    <location>
        <begin position="1"/>
        <end position="19"/>
    </location>
</feature>
<dbReference type="InterPro" id="IPR047021">
    <property type="entry name" value="REXO1/3/4-like"/>
</dbReference>
<dbReference type="EMBL" id="AMQN01009021">
    <property type="status" value="NOT_ANNOTATED_CDS"/>
    <property type="molecule type" value="Genomic_DNA"/>
</dbReference>
<keyword evidence="3" id="KW-0540">Nuclease</keyword>
<sequence>MAKTREAKKETDESVDKKKNGVTKKQTRTDSKRRKLKAYKAILSINGKELQPKVTLSFELIPHRLPMVRLSEDGAISNYYLPVDVKQLINYSLHGQLNQLPRCCKFIARSLVPKCCLIVVRNLGADDVNYELFPSLKTHFFEGFPMTSPIGYCSTIAEELFGQVPAHKDAELRTVSTHDKFSRTRLLLTPLQMSRERIPMPISNWRETATYAGFQYTKASYDPVTSDSPLLAVDCEMCLTAGGRKELTRVSITDESHNILYDTYVKPDTEIVDYLTRFSGVTEEIMNSCTMTLADVQKDFQRILPADSILCGHSINFDLNALKLFHPYIIDSSTIYNLSGMSNKKEGLKRLSEKFLRSYIQMSDAGHCSKEDASATMKLIQLKLRNDYRFGNVLLNGQIEAPNKDTDLAVPTDLLPTSLRVIHLQKHTDFNTKKEKISSKLFRPNSDPQRNVYFYRKSVHDFSSQCLLETLAQSERRAAIVCHGSDCNAFASKNSSVIEVSCRKQCSKLFRSSIETNYLIYAQMQAAERTQSKLQRLDRTIGRMYDALPKNSLACVVFEGREDADRCLNGMVFCALKR</sequence>
<proteinExistence type="inferred from homology"/>
<evidence type="ECO:0000256" key="2">
    <source>
        <dbReference type="ARBA" id="ARBA00006357"/>
    </source>
</evidence>
<gene>
    <name evidence="9" type="ORF">CAPTEDRAFT_184521</name>
</gene>
<feature type="compositionally biased region" description="Basic residues" evidence="7">
    <location>
        <begin position="20"/>
        <end position="32"/>
    </location>
</feature>
<evidence type="ECO:0000313" key="10">
    <source>
        <dbReference type="EnsemblMetazoa" id="CapteP184521"/>
    </source>
</evidence>
<dbReference type="EnsemblMetazoa" id="CapteT184521">
    <property type="protein sequence ID" value="CapteP184521"/>
    <property type="gene ID" value="CapteG184521"/>
</dbReference>
<dbReference type="InterPro" id="IPR013520">
    <property type="entry name" value="Ribonucl_H"/>
</dbReference>
<dbReference type="CDD" id="cd06145">
    <property type="entry name" value="REX1_like"/>
    <property type="match status" value="1"/>
</dbReference>
<comment type="subcellular location">
    <subcellularLocation>
        <location evidence="1">Nucleus</location>
    </subcellularLocation>
</comment>
<dbReference type="Gene3D" id="3.30.420.10">
    <property type="entry name" value="Ribonuclease H-like superfamily/Ribonuclease H"/>
    <property type="match status" value="1"/>
</dbReference>
<accession>R7UFL8</accession>
<evidence type="ECO:0000256" key="5">
    <source>
        <dbReference type="ARBA" id="ARBA00022839"/>
    </source>
</evidence>
<protein>
    <recommendedName>
        <fullName evidence="8">Exonuclease domain-containing protein</fullName>
    </recommendedName>
</protein>
<organism evidence="9">
    <name type="scientific">Capitella teleta</name>
    <name type="common">Polychaete worm</name>
    <dbReference type="NCBI Taxonomy" id="283909"/>
    <lineage>
        <taxon>Eukaryota</taxon>
        <taxon>Metazoa</taxon>
        <taxon>Spiralia</taxon>
        <taxon>Lophotrochozoa</taxon>
        <taxon>Annelida</taxon>
        <taxon>Polychaeta</taxon>
        <taxon>Sedentaria</taxon>
        <taxon>Scolecida</taxon>
        <taxon>Capitellidae</taxon>
        <taxon>Capitella</taxon>
    </lineage>
</organism>
<dbReference type="PANTHER" id="PTHR12801:SF82">
    <property type="entry name" value="RNA EXONUCLEASE 5"/>
    <property type="match status" value="1"/>
</dbReference>
<dbReference type="GO" id="GO:0004527">
    <property type="term" value="F:exonuclease activity"/>
    <property type="evidence" value="ECO:0007669"/>
    <property type="project" value="UniProtKB-KW"/>
</dbReference>
<feature type="region of interest" description="Disordered" evidence="7">
    <location>
        <begin position="1"/>
        <end position="32"/>
    </location>
</feature>
<dbReference type="SMART" id="SM00479">
    <property type="entry name" value="EXOIII"/>
    <property type="match status" value="1"/>
</dbReference>
<dbReference type="InterPro" id="IPR034922">
    <property type="entry name" value="REX1-like_exo"/>
</dbReference>
<reference evidence="10" key="3">
    <citation type="submission" date="2015-06" db="UniProtKB">
        <authorList>
            <consortium name="EnsemblMetazoa"/>
        </authorList>
    </citation>
    <scope>IDENTIFICATION</scope>
</reference>
<dbReference type="FunCoup" id="R7UFL8">
    <property type="interactions" value="525"/>
</dbReference>
<name>R7UFL8_CAPTE</name>
<comment type="similarity">
    <text evidence="2">Belongs to the REXO1/REXO3 family.</text>
</comment>
<dbReference type="AlphaFoldDB" id="R7UFL8"/>
<evidence type="ECO:0000313" key="9">
    <source>
        <dbReference type="EMBL" id="ELU02067.1"/>
    </source>
</evidence>
<dbReference type="EMBL" id="KB304411">
    <property type="protein sequence ID" value="ELU02067.1"/>
    <property type="molecule type" value="Genomic_DNA"/>
</dbReference>
<keyword evidence="4" id="KW-0378">Hydrolase</keyword>
<dbReference type="FunFam" id="3.30.420.10:FF:000019">
    <property type="entry name" value="RNA exonuclease NEF-sp"/>
    <property type="match status" value="1"/>
</dbReference>
<keyword evidence="6" id="KW-0539">Nucleus</keyword>
<evidence type="ECO:0000256" key="3">
    <source>
        <dbReference type="ARBA" id="ARBA00022722"/>
    </source>
</evidence>
<keyword evidence="11" id="KW-1185">Reference proteome</keyword>
<dbReference type="GO" id="GO:0005634">
    <property type="term" value="C:nucleus"/>
    <property type="evidence" value="ECO:0007669"/>
    <property type="project" value="UniProtKB-SubCell"/>
</dbReference>
<dbReference type="OrthoDB" id="206335at2759"/>
<evidence type="ECO:0000256" key="7">
    <source>
        <dbReference type="SAM" id="MobiDB-lite"/>
    </source>
</evidence>
<keyword evidence="5" id="KW-0269">Exonuclease</keyword>
<dbReference type="Proteomes" id="UP000014760">
    <property type="component" value="Unassembled WGS sequence"/>
</dbReference>
<dbReference type="HOGENOM" id="CLU_019950_0_0_1"/>
<reference evidence="9 11" key="2">
    <citation type="journal article" date="2013" name="Nature">
        <title>Insights into bilaterian evolution from three spiralian genomes.</title>
        <authorList>
            <person name="Simakov O."/>
            <person name="Marletaz F."/>
            <person name="Cho S.J."/>
            <person name="Edsinger-Gonzales E."/>
            <person name="Havlak P."/>
            <person name="Hellsten U."/>
            <person name="Kuo D.H."/>
            <person name="Larsson T."/>
            <person name="Lv J."/>
            <person name="Arendt D."/>
            <person name="Savage R."/>
            <person name="Osoegawa K."/>
            <person name="de Jong P."/>
            <person name="Grimwood J."/>
            <person name="Chapman J.A."/>
            <person name="Shapiro H."/>
            <person name="Aerts A."/>
            <person name="Otillar R.P."/>
            <person name="Terry A.Y."/>
            <person name="Boore J.L."/>
            <person name="Grigoriev I.V."/>
            <person name="Lindberg D.R."/>
            <person name="Seaver E.C."/>
            <person name="Weisblat D.A."/>
            <person name="Putnam N.H."/>
            <person name="Rokhsar D.S."/>
        </authorList>
    </citation>
    <scope>NUCLEOTIDE SEQUENCE</scope>
    <source>
        <strain evidence="9 11">I ESC-2004</strain>
    </source>
</reference>
<reference evidence="11" key="1">
    <citation type="submission" date="2012-12" db="EMBL/GenBank/DDBJ databases">
        <authorList>
            <person name="Hellsten U."/>
            <person name="Grimwood J."/>
            <person name="Chapman J.A."/>
            <person name="Shapiro H."/>
            <person name="Aerts A."/>
            <person name="Otillar R.P."/>
            <person name="Terry A.Y."/>
            <person name="Boore J.L."/>
            <person name="Simakov O."/>
            <person name="Marletaz F."/>
            <person name="Cho S.-J."/>
            <person name="Edsinger-Gonzales E."/>
            <person name="Havlak P."/>
            <person name="Kuo D.-H."/>
            <person name="Larsson T."/>
            <person name="Lv J."/>
            <person name="Arendt D."/>
            <person name="Savage R."/>
            <person name="Osoegawa K."/>
            <person name="de Jong P."/>
            <person name="Lindberg D.R."/>
            <person name="Seaver E.C."/>
            <person name="Weisblat D.A."/>
            <person name="Putnam N.H."/>
            <person name="Grigoriev I.V."/>
            <person name="Rokhsar D.S."/>
        </authorList>
    </citation>
    <scope>NUCLEOTIDE SEQUENCE</scope>
    <source>
        <strain evidence="11">I ESC-2004</strain>
    </source>
</reference>